<name>A0ABU3X4G0_9BACI</name>
<proteinExistence type="predicted"/>
<gene>
    <name evidence="1" type="ORF">RYX56_00170</name>
</gene>
<dbReference type="EMBL" id="JAWJBA010000001">
    <property type="protein sequence ID" value="MDV2682779.1"/>
    <property type="molecule type" value="Genomic_DNA"/>
</dbReference>
<evidence type="ECO:0000313" key="2">
    <source>
        <dbReference type="Proteomes" id="UP001287282"/>
    </source>
</evidence>
<comment type="caution">
    <text evidence="1">The sequence shown here is derived from an EMBL/GenBank/DDBJ whole genome shotgun (WGS) entry which is preliminary data.</text>
</comment>
<sequence>MVDYIGDADNIHSIIIHYRSGGDPYEYSISHPIGTLPENKQIKDEYENSHIAVLNALGYIPFLIEWSEDGNMKEEELIFKSE</sequence>
<evidence type="ECO:0000313" key="1">
    <source>
        <dbReference type="EMBL" id="MDV2682779.1"/>
    </source>
</evidence>
<protein>
    <submittedName>
        <fullName evidence="1">Uncharacterized protein</fullName>
    </submittedName>
</protein>
<keyword evidence="2" id="KW-1185">Reference proteome</keyword>
<dbReference type="RefSeq" id="WP_317120118.1">
    <property type="nucleotide sequence ID" value="NZ_JAWJBA010000001.1"/>
</dbReference>
<dbReference type="Proteomes" id="UP001287282">
    <property type="component" value="Unassembled WGS sequence"/>
</dbReference>
<reference evidence="1 2" key="1">
    <citation type="submission" date="2023-10" db="EMBL/GenBank/DDBJ databases">
        <title>Screening of Alkalihalobacillus lindianensis BZ-TG-R113 and Its Alleviation of Salt Stress on Rapeseed Growth.</title>
        <authorList>
            <person name="Zhao B."/>
            <person name="Guo T."/>
        </authorList>
    </citation>
    <scope>NUCLEOTIDE SEQUENCE [LARGE SCALE GENOMIC DNA]</scope>
    <source>
        <strain evidence="1 2">BZ-TG-R113</strain>
    </source>
</reference>
<organism evidence="1 2">
    <name type="scientific">Alkalihalophilus lindianensis</name>
    <dbReference type="NCBI Taxonomy" id="1630542"/>
    <lineage>
        <taxon>Bacteria</taxon>
        <taxon>Bacillati</taxon>
        <taxon>Bacillota</taxon>
        <taxon>Bacilli</taxon>
        <taxon>Bacillales</taxon>
        <taxon>Bacillaceae</taxon>
        <taxon>Alkalihalophilus</taxon>
    </lineage>
</organism>
<accession>A0ABU3X4G0</accession>